<dbReference type="InterPro" id="IPR001841">
    <property type="entry name" value="Znf_RING"/>
</dbReference>
<feature type="region of interest" description="Disordered" evidence="7">
    <location>
        <begin position="140"/>
        <end position="173"/>
    </location>
</feature>
<comment type="subcellular location">
    <subcellularLocation>
        <location evidence="1">Nucleus</location>
    </subcellularLocation>
</comment>
<dbReference type="GO" id="GO:0031490">
    <property type="term" value="F:chromatin DNA binding"/>
    <property type="evidence" value="ECO:0007669"/>
    <property type="project" value="InterPro"/>
</dbReference>
<keyword evidence="2" id="KW-0479">Metal-binding</keyword>
<dbReference type="PANTHER" id="PTHR33137:SF4">
    <property type="entry name" value="MEDIATOR OF RNA POLYMERASE II TRANSCRIPTION SUBUNIT 15A-RELATED"/>
    <property type="match status" value="1"/>
</dbReference>
<accession>A0AAE1JEM0</accession>
<dbReference type="EMBL" id="JAWXYG010000007">
    <property type="protein sequence ID" value="KAK4267601.1"/>
    <property type="molecule type" value="Genomic_DNA"/>
</dbReference>
<feature type="compositionally biased region" description="Low complexity" evidence="7">
    <location>
        <begin position="324"/>
        <end position="335"/>
    </location>
</feature>
<dbReference type="Pfam" id="PF16987">
    <property type="entry name" value="KIX_2"/>
    <property type="match status" value="1"/>
</dbReference>
<feature type="compositionally biased region" description="Low complexity" evidence="7">
    <location>
        <begin position="506"/>
        <end position="539"/>
    </location>
</feature>
<dbReference type="InterPro" id="IPR044661">
    <property type="entry name" value="MED15a/b/c-like"/>
</dbReference>
<dbReference type="PROSITE" id="PS50089">
    <property type="entry name" value="ZF_RING_2"/>
    <property type="match status" value="1"/>
</dbReference>
<evidence type="ECO:0000256" key="3">
    <source>
        <dbReference type="ARBA" id="ARBA00022771"/>
    </source>
</evidence>
<dbReference type="InterPro" id="IPR036546">
    <property type="entry name" value="MED15_KIX"/>
</dbReference>
<feature type="region of interest" description="Disordered" evidence="7">
    <location>
        <begin position="317"/>
        <end position="343"/>
    </location>
</feature>
<dbReference type="AlphaFoldDB" id="A0AAE1JEM0"/>
<dbReference type="SUPFAM" id="SSF57850">
    <property type="entry name" value="RING/U-box"/>
    <property type="match status" value="1"/>
</dbReference>
<dbReference type="PROSITE" id="PS00518">
    <property type="entry name" value="ZF_RING_1"/>
    <property type="match status" value="1"/>
</dbReference>
<evidence type="ECO:0000256" key="7">
    <source>
        <dbReference type="SAM" id="MobiDB-lite"/>
    </source>
</evidence>
<feature type="region of interest" description="Disordered" evidence="7">
    <location>
        <begin position="437"/>
        <end position="476"/>
    </location>
</feature>
<dbReference type="Gene3D" id="3.30.40.10">
    <property type="entry name" value="Zinc/RING finger domain, C3HC4 (zinc finger)"/>
    <property type="match status" value="1"/>
</dbReference>
<dbReference type="GO" id="GO:0003713">
    <property type="term" value="F:transcription coactivator activity"/>
    <property type="evidence" value="ECO:0007669"/>
    <property type="project" value="InterPro"/>
</dbReference>
<dbReference type="SMART" id="SM00184">
    <property type="entry name" value="RING"/>
    <property type="match status" value="1"/>
</dbReference>
<dbReference type="InterPro" id="IPR017907">
    <property type="entry name" value="Znf_RING_CS"/>
</dbReference>
<dbReference type="Gene3D" id="1.10.246.20">
    <property type="entry name" value="Coactivator CBP, KIX domain"/>
    <property type="match status" value="1"/>
</dbReference>
<reference evidence="9" key="1">
    <citation type="submission" date="2023-10" db="EMBL/GenBank/DDBJ databases">
        <title>Chromosome-level genome of the transformable northern wattle, Acacia crassicarpa.</title>
        <authorList>
            <person name="Massaro I."/>
            <person name="Sinha N.R."/>
            <person name="Poethig S."/>
            <person name="Leichty A.R."/>
        </authorList>
    </citation>
    <scope>NUCLEOTIDE SEQUENCE</scope>
    <source>
        <strain evidence="9">Acra3RX</strain>
        <tissue evidence="9">Leaf</tissue>
    </source>
</reference>
<comment type="caution">
    <text evidence="9">The sequence shown here is derived from an EMBL/GenBank/DDBJ whole genome shotgun (WGS) entry which is preliminary data.</text>
</comment>
<evidence type="ECO:0000256" key="1">
    <source>
        <dbReference type="ARBA" id="ARBA00004123"/>
    </source>
</evidence>
<evidence type="ECO:0000259" key="8">
    <source>
        <dbReference type="PROSITE" id="PS50089"/>
    </source>
</evidence>
<organism evidence="9 10">
    <name type="scientific">Acacia crassicarpa</name>
    <name type="common">northern wattle</name>
    <dbReference type="NCBI Taxonomy" id="499986"/>
    <lineage>
        <taxon>Eukaryota</taxon>
        <taxon>Viridiplantae</taxon>
        <taxon>Streptophyta</taxon>
        <taxon>Embryophyta</taxon>
        <taxon>Tracheophyta</taxon>
        <taxon>Spermatophyta</taxon>
        <taxon>Magnoliopsida</taxon>
        <taxon>eudicotyledons</taxon>
        <taxon>Gunneridae</taxon>
        <taxon>Pentapetalae</taxon>
        <taxon>rosids</taxon>
        <taxon>fabids</taxon>
        <taxon>Fabales</taxon>
        <taxon>Fabaceae</taxon>
        <taxon>Caesalpinioideae</taxon>
        <taxon>mimosoid clade</taxon>
        <taxon>Acacieae</taxon>
        <taxon>Acacia</taxon>
    </lineage>
</organism>
<feature type="region of interest" description="Disordered" evidence="7">
    <location>
        <begin position="1"/>
        <end position="21"/>
    </location>
</feature>
<evidence type="ECO:0000313" key="9">
    <source>
        <dbReference type="EMBL" id="KAK4267601.1"/>
    </source>
</evidence>
<keyword evidence="4" id="KW-0862">Zinc</keyword>
<feature type="region of interest" description="Disordered" evidence="7">
    <location>
        <begin position="499"/>
        <end position="545"/>
    </location>
</feature>
<keyword evidence="5" id="KW-0539">Nucleus</keyword>
<evidence type="ECO:0000313" key="10">
    <source>
        <dbReference type="Proteomes" id="UP001293593"/>
    </source>
</evidence>
<evidence type="ECO:0000256" key="5">
    <source>
        <dbReference type="ARBA" id="ARBA00023242"/>
    </source>
</evidence>
<evidence type="ECO:0000256" key="2">
    <source>
        <dbReference type="ARBA" id="ARBA00022723"/>
    </source>
</evidence>
<feature type="compositionally biased region" description="Polar residues" evidence="7">
    <location>
        <begin position="457"/>
        <end position="476"/>
    </location>
</feature>
<protein>
    <recommendedName>
        <fullName evidence="8">RING-type domain-containing protein</fullName>
    </recommendedName>
</protein>
<evidence type="ECO:0000256" key="4">
    <source>
        <dbReference type="ARBA" id="ARBA00022833"/>
    </source>
</evidence>
<dbReference type="InterPro" id="IPR013083">
    <property type="entry name" value="Znf_RING/FYVE/PHD"/>
</dbReference>
<dbReference type="SUPFAM" id="SSF47040">
    <property type="entry name" value="Kix domain of CBP (creb binding protein)"/>
    <property type="match status" value="1"/>
</dbReference>
<gene>
    <name evidence="9" type="ORF">QN277_024358</name>
</gene>
<keyword evidence="10" id="KW-1185">Reference proteome</keyword>
<keyword evidence="3 6" id="KW-0863">Zinc-finger</keyword>
<dbReference type="PANTHER" id="PTHR33137">
    <property type="entry name" value="MEDIATOR OF RNA POLYMERASE II TRANSCRIPTION SUBUNIT 15A-RELATED"/>
    <property type="match status" value="1"/>
</dbReference>
<evidence type="ECO:0000256" key="6">
    <source>
        <dbReference type="PROSITE-ProRule" id="PRU00175"/>
    </source>
</evidence>
<dbReference type="InterPro" id="IPR036529">
    <property type="entry name" value="KIX_dom_sf"/>
</dbReference>
<proteinExistence type="predicted"/>
<feature type="domain" description="RING-type" evidence="8">
    <location>
        <begin position="571"/>
        <end position="609"/>
    </location>
</feature>
<dbReference type="Proteomes" id="UP001293593">
    <property type="component" value="Unassembled WGS sequence"/>
</dbReference>
<name>A0AAE1JEM0_9FABA</name>
<dbReference type="GO" id="GO:0008270">
    <property type="term" value="F:zinc ion binding"/>
    <property type="evidence" value="ECO:0007669"/>
    <property type="project" value="UniProtKB-KW"/>
</dbReference>
<sequence length="626" mass="71129">MDANWRPTRGIESTMDTNTSDWRTQLQPDSRERIINKIMDALQRHIPVSGQDGLHELCKIAQRFEDKIYTAATSQSDYLRKISLKILAMDNKTQNTMVNPSQSNAGGPSNKRIDSGIPMHCQVHNPGQLHATPVRNQNQQANNVQQPTQPMLQQESQSVIRQQQQQQNTSINNQQQIPISQQPILAPQQQQHLLALQSNVTSVRHPQLVGQQNEGDLQQHLRLLVGQQNNLPILQQPQQQQQQLINQQNNLANMHEQQLGSNIPGLQLQQKLATQPGNSSLQTNPFQPDMQQRLQASSSFLQQQNVLLDQQKQLYQSQRALPNSSSTSLDSTTQTRRPEEDDWKEELYQKIKSMKESYLPELSEMHQKIEAKLQQHEALPDGPRSDQLEKLKIFKTMLERLMTFLQISKGHIVPAFKEKMASYEKQILNFIETNRPRKAMSSMQRGQLPPPHMHPVPQSQSQLTQVQSHENQMNSQMQSTNFESFVNFLQQVGASSLQQNSLNAPQQQNVLDQQQQSYQSQRTLPVSSSSSLGSTALTGKSGGDDWQEAAYQKKKNLRKSPEPPEEPVFNCPICMEPLVEEMSTRCGHIFCKRCIKAAINAQGKCPTCRKKVNVKELIRVFLPSAS</sequence>
<dbReference type="GO" id="GO:0005634">
    <property type="term" value="C:nucleus"/>
    <property type="evidence" value="ECO:0007669"/>
    <property type="project" value="UniProtKB-SubCell"/>
</dbReference>
<dbReference type="FunFam" id="1.10.246.20:FF:000003">
    <property type="entry name" value="Mediator of RNA polymerase II transcription subunit 15a"/>
    <property type="match status" value="1"/>
</dbReference>
<dbReference type="Pfam" id="PF13923">
    <property type="entry name" value="zf-C3HC4_2"/>
    <property type="match status" value="1"/>
</dbReference>